<dbReference type="EMBL" id="LR593886">
    <property type="protein sequence ID" value="VTR92695.1"/>
    <property type="molecule type" value="Genomic_DNA"/>
</dbReference>
<keyword evidence="4 10" id="KW-0963">Cytoplasm</keyword>
<dbReference type="CDD" id="cd00446">
    <property type="entry name" value="GrpE"/>
    <property type="match status" value="1"/>
</dbReference>
<dbReference type="GO" id="GO:0051087">
    <property type="term" value="F:protein-folding chaperone binding"/>
    <property type="evidence" value="ECO:0007669"/>
    <property type="project" value="InterPro"/>
</dbReference>
<dbReference type="Gene3D" id="3.90.20.20">
    <property type="match status" value="1"/>
</dbReference>
<comment type="similarity">
    <text evidence="2 10 11">Belongs to the GrpE family.</text>
</comment>
<dbReference type="PANTHER" id="PTHR21237">
    <property type="entry name" value="GRPE PROTEIN"/>
    <property type="match status" value="1"/>
</dbReference>
<evidence type="ECO:0000256" key="6">
    <source>
        <dbReference type="ARBA" id="ARBA00023186"/>
    </source>
</evidence>
<keyword evidence="6 10" id="KW-0143">Chaperone</keyword>
<organism evidence="13 14">
    <name type="scientific">Gemmata massiliana</name>
    <dbReference type="NCBI Taxonomy" id="1210884"/>
    <lineage>
        <taxon>Bacteria</taxon>
        <taxon>Pseudomonadati</taxon>
        <taxon>Planctomycetota</taxon>
        <taxon>Planctomycetia</taxon>
        <taxon>Gemmatales</taxon>
        <taxon>Gemmataceae</taxon>
        <taxon>Gemmata</taxon>
    </lineage>
</organism>
<evidence type="ECO:0000256" key="9">
    <source>
        <dbReference type="ARBA" id="ARBA00076414"/>
    </source>
</evidence>
<dbReference type="GO" id="GO:0006457">
    <property type="term" value="P:protein folding"/>
    <property type="evidence" value="ECO:0007669"/>
    <property type="project" value="InterPro"/>
</dbReference>
<evidence type="ECO:0000313" key="13">
    <source>
        <dbReference type="EMBL" id="VTR92695.1"/>
    </source>
</evidence>
<evidence type="ECO:0000256" key="1">
    <source>
        <dbReference type="ARBA" id="ARBA00004496"/>
    </source>
</evidence>
<gene>
    <name evidence="10" type="primary">grpE</name>
    <name evidence="13" type="ORF">SOIL9_50190</name>
</gene>
<sequence>MADETPPDSIPVDNPSELVAVRAKLEATEQELSNYRLKLADFDNARKRLLRDVEVERKYAAESLARDLLAPLDNLDRALDAVKRAGETGPLATGVSATAAQFLEALRRHGITRIVCEPGADFDTNLHQAVMQQPGTEFAAGQVVQVLQHGFMLHDRVLRPASVIVASEA</sequence>
<evidence type="ECO:0000256" key="12">
    <source>
        <dbReference type="SAM" id="Coils"/>
    </source>
</evidence>
<comment type="function">
    <text evidence="7 10">Participates actively in the response to hyperosmotic and heat shock by preventing the aggregation of stress-denatured proteins, in association with DnaK and GrpE. It is the nucleotide exchange factor for DnaK and may function as a thermosensor. Unfolded proteins bind initially to DnaJ; upon interaction with the DnaJ-bound protein, DnaK hydrolyzes its bound ATP, resulting in the formation of a stable complex. GrpE releases ADP from DnaK; ATP binding to DnaK triggers the release of the substrate protein, thus completing the reaction cycle. Several rounds of ATP-dependent interactions between DnaJ, DnaK and GrpE are required for fully efficient folding.</text>
</comment>
<evidence type="ECO:0000256" key="5">
    <source>
        <dbReference type="ARBA" id="ARBA00023016"/>
    </source>
</evidence>
<dbReference type="Pfam" id="PF01025">
    <property type="entry name" value="GrpE"/>
    <property type="match status" value="1"/>
</dbReference>
<keyword evidence="14" id="KW-1185">Reference proteome</keyword>
<proteinExistence type="inferred from homology"/>
<comment type="subcellular location">
    <subcellularLocation>
        <location evidence="1 10">Cytoplasm</location>
    </subcellularLocation>
</comment>
<dbReference type="RefSeq" id="WP_162667521.1">
    <property type="nucleotide sequence ID" value="NZ_LR593886.1"/>
</dbReference>
<feature type="coiled-coil region" evidence="12">
    <location>
        <begin position="18"/>
        <end position="45"/>
    </location>
</feature>
<dbReference type="HAMAP" id="MF_01151">
    <property type="entry name" value="GrpE"/>
    <property type="match status" value="1"/>
</dbReference>
<evidence type="ECO:0000256" key="10">
    <source>
        <dbReference type="HAMAP-Rule" id="MF_01151"/>
    </source>
</evidence>
<dbReference type="SUPFAM" id="SSF58014">
    <property type="entry name" value="Coiled-coil domain of nucleotide exchange factor GrpE"/>
    <property type="match status" value="1"/>
</dbReference>
<comment type="subunit">
    <text evidence="3 10">Homodimer.</text>
</comment>
<name>A0A6P2CX23_9BACT</name>
<dbReference type="GO" id="GO:0000774">
    <property type="term" value="F:adenyl-nucleotide exchange factor activity"/>
    <property type="evidence" value="ECO:0007669"/>
    <property type="project" value="InterPro"/>
</dbReference>
<evidence type="ECO:0000256" key="3">
    <source>
        <dbReference type="ARBA" id="ARBA00011738"/>
    </source>
</evidence>
<evidence type="ECO:0000256" key="2">
    <source>
        <dbReference type="ARBA" id="ARBA00009054"/>
    </source>
</evidence>
<dbReference type="KEGG" id="gms:SOIL9_50190"/>
<dbReference type="FunFam" id="2.30.22.10:FF:000001">
    <property type="entry name" value="Protein GrpE"/>
    <property type="match status" value="1"/>
</dbReference>
<dbReference type="PANTHER" id="PTHR21237:SF23">
    <property type="entry name" value="GRPE PROTEIN HOMOLOG, MITOCHONDRIAL"/>
    <property type="match status" value="1"/>
</dbReference>
<evidence type="ECO:0000256" key="8">
    <source>
        <dbReference type="ARBA" id="ARBA00072274"/>
    </source>
</evidence>
<accession>A0A6P2CX23</accession>
<evidence type="ECO:0000256" key="4">
    <source>
        <dbReference type="ARBA" id="ARBA00022490"/>
    </source>
</evidence>
<dbReference type="Proteomes" id="UP000464178">
    <property type="component" value="Chromosome"/>
</dbReference>
<dbReference type="GO" id="GO:0005829">
    <property type="term" value="C:cytosol"/>
    <property type="evidence" value="ECO:0007669"/>
    <property type="project" value="TreeGrafter"/>
</dbReference>
<dbReference type="InterPro" id="IPR009012">
    <property type="entry name" value="GrpE_head"/>
</dbReference>
<dbReference type="GO" id="GO:0042803">
    <property type="term" value="F:protein homodimerization activity"/>
    <property type="evidence" value="ECO:0007669"/>
    <property type="project" value="InterPro"/>
</dbReference>
<evidence type="ECO:0000256" key="7">
    <source>
        <dbReference type="ARBA" id="ARBA00053401"/>
    </source>
</evidence>
<dbReference type="InterPro" id="IPR000740">
    <property type="entry name" value="GrpE"/>
</dbReference>
<dbReference type="InterPro" id="IPR013805">
    <property type="entry name" value="GrpE_CC"/>
</dbReference>
<evidence type="ECO:0000256" key="11">
    <source>
        <dbReference type="RuleBase" id="RU004478"/>
    </source>
</evidence>
<keyword evidence="12" id="KW-0175">Coiled coil</keyword>
<reference evidence="13 14" key="1">
    <citation type="submission" date="2019-05" db="EMBL/GenBank/DDBJ databases">
        <authorList>
            <consortium name="Science for Life Laboratories"/>
        </authorList>
    </citation>
    <scope>NUCLEOTIDE SEQUENCE [LARGE SCALE GENOMIC DNA]</scope>
    <source>
        <strain evidence="13">Soil9</strain>
    </source>
</reference>
<evidence type="ECO:0000313" key="14">
    <source>
        <dbReference type="Proteomes" id="UP000464178"/>
    </source>
</evidence>
<keyword evidence="5 10" id="KW-0346">Stress response</keyword>
<dbReference type="GO" id="GO:0051082">
    <property type="term" value="F:unfolded protein binding"/>
    <property type="evidence" value="ECO:0007669"/>
    <property type="project" value="TreeGrafter"/>
</dbReference>
<dbReference type="Gene3D" id="2.30.22.10">
    <property type="entry name" value="Head domain of nucleotide exchange factor GrpE"/>
    <property type="match status" value="1"/>
</dbReference>
<dbReference type="AlphaFoldDB" id="A0A6P2CX23"/>
<dbReference type="PRINTS" id="PR00773">
    <property type="entry name" value="GRPEPROTEIN"/>
</dbReference>
<protein>
    <recommendedName>
        <fullName evidence="8 10">Protein GrpE</fullName>
    </recommendedName>
    <alternativeName>
        <fullName evidence="9 10">HSP-70 cofactor</fullName>
    </alternativeName>
</protein>
<dbReference type="SUPFAM" id="SSF51064">
    <property type="entry name" value="Head domain of nucleotide exchange factor GrpE"/>
    <property type="match status" value="1"/>
</dbReference>